<dbReference type="Pfam" id="PF02604">
    <property type="entry name" value="PhdYeFM_antitox"/>
    <property type="match status" value="1"/>
</dbReference>
<dbReference type="Gene3D" id="3.40.1620.10">
    <property type="entry name" value="YefM-like domain"/>
    <property type="match status" value="1"/>
</dbReference>
<evidence type="ECO:0000256" key="1">
    <source>
        <dbReference type="ARBA" id="ARBA00009981"/>
    </source>
</evidence>
<keyword evidence="3" id="KW-0614">Plasmid</keyword>
<dbReference type="AlphaFoldDB" id="D0MKR5"/>
<dbReference type="NCBIfam" id="TIGR01552">
    <property type="entry name" value="phd_fam"/>
    <property type="match status" value="1"/>
</dbReference>
<dbReference type="eggNOG" id="COG2161">
    <property type="taxonomic scope" value="Bacteria"/>
</dbReference>
<dbReference type="Proteomes" id="UP000002221">
    <property type="component" value="Plasmid pRMAR01"/>
</dbReference>
<evidence type="ECO:0000256" key="2">
    <source>
        <dbReference type="RuleBase" id="RU362080"/>
    </source>
</evidence>
<dbReference type="SUPFAM" id="SSF143120">
    <property type="entry name" value="YefM-like"/>
    <property type="match status" value="1"/>
</dbReference>
<organism evidence="3 4">
    <name type="scientific">Rhodothermus marinus (strain ATCC 43812 / DSM 4252 / R-10)</name>
    <name type="common">Rhodothermus obamensis</name>
    <dbReference type="NCBI Taxonomy" id="518766"/>
    <lineage>
        <taxon>Bacteria</taxon>
        <taxon>Pseudomonadati</taxon>
        <taxon>Rhodothermota</taxon>
        <taxon>Rhodothermia</taxon>
        <taxon>Rhodothermales</taxon>
        <taxon>Rhodothermaceae</taxon>
        <taxon>Rhodothermus</taxon>
    </lineage>
</organism>
<dbReference type="RefSeq" id="WP_012845339.1">
    <property type="nucleotide sequence ID" value="NC_013502.1"/>
</dbReference>
<proteinExistence type="inferred from homology"/>
<gene>
    <name evidence="3" type="ordered locus">Rmar_2862</name>
</gene>
<evidence type="ECO:0000313" key="3">
    <source>
        <dbReference type="EMBL" id="ACY49729.1"/>
    </source>
</evidence>
<sequence>MKRIVSATEARVHLGAIMREIVEKGEHVVVERGGRPYVVMLSVEEYEHLCKKPDRGVWRALVLRARERVREDVGDRPIPPPEEIIRTSREERDAGFLDLH</sequence>
<dbReference type="HOGENOM" id="CLU_179153_0_0_10"/>
<evidence type="ECO:0000313" key="4">
    <source>
        <dbReference type="Proteomes" id="UP000002221"/>
    </source>
</evidence>
<keyword evidence="4" id="KW-1185">Reference proteome</keyword>
<dbReference type="OrthoDB" id="5422784at2"/>
<dbReference type="InterPro" id="IPR036165">
    <property type="entry name" value="YefM-like_sf"/>
</dbReference>
<accession>D0MKR5</accession>
<name>D0MKR5_RHOM4</name>
<protein>
    <recommendedName>
        <fullName evidence="2">Antitoxin</fullName>
    </recommendedName>
</protein>
<reference evidence="3 4" key="1">
    <citation type="journal article" date="2009" name="Stand. Genomic Sci.">
        <title>Complete genome sequence of Rhodothermus marinus type strain (R-10).</title>
        <authorList>
            <person name="Nolan M."/>
            <person name="Tindall B.J."/>
            <person name="Pomrenke H."/>
            <person name="Lapidus A."/>
            <person name="Copeland A."/>
            <person name="Glavina Del Rio T."/>
            <person name="Lucas S."/>
            <person name="Chen F."/>
            <person name="Tice H."/>
            <person name="Cheng J.F."/>
            <person name="Saunders E."/>
            <person name="Han C."/>
            <person name="Bruce D."/>
            <person name="Goodwin L."/>
            <person name="Chain P."/>
            <person name="Pitluck S."/>
            <person name="Ovchinikova G."/>
            <person name="Pati A."/>
            <person name="Ivanova N."/>
            <person name="Mavromatis K."/>
            <person name="Chen A."/>
            <person name="Palaniappan K."/>
            <person name="Land M."/>
            <person name="Hauser L."/>
            <person name="Chang Y.J."/>
            <person name="Jeffries C.D."/>
            <person name="Brettin T."/>
            <person name="Goker M."/>
            <person name="Bristow J."/>
            <person name="Eisen J.A."/>
            <person name="Markowitz V."/>
            <person name="Hugenholtz P."/>
            <person name="Kyrpides N.C."/>
            <person name="Klenk H.P."/>
            <person name="Detter J.C."/>
        </authorList>
    </citation>
    <scope>NUCLEOTIDE SEQUENCE [LARGE SCALE GENOMIC DNA]</scope>
    <source>
        <strain evidence="4">ATCC 43812 / DSM 4252 / R-10</strain>
        <plasmid evidence="3">pRMAR01</plasmid>
    </source>
</reference>
<dbReference type="EMBL" id="CP001808">
    <property type="protein sequence ID" value="ACY49729.1"/>
    <property type="molecule type" value="Genomic_DNA"/>
</dbReference>
<comment type="function">
    <text evidence="2">Antitoxin component of a type II toxin-antitoxin (TA) system.</text>
</comment>
<comment type="similarity">
    <text evidence="1 2">Belongs to the phD/YefM antitoxin family.</text>
</comment>
<geneLocation type="plasmid" evidence="3 4">
    <name>pRMAR01</name>
</geneLocation>
<dbReference type="KEGG" id="rmr:Rmar_2862"/>
<dbReference type="InterPro" id="IPR006442">
    <property type="entry name" value="Antitoxin_Phd/YefM"/>
</dbReference>